<comment type="caution">
    <text evidence="1">The sequence shown here is derived from an EMBL/GenBank/DDBJ whole genome shotgun (WGS) entry which is preliminary data.</text>
</comment>
<proteinExistence type="predicted"/>
<gene>
    <name evidence="1" type="ORF">PENTCL1PPCAC_171</name>
</gene>
<feature type="non-terminal residue" evidence="1">
    <location>
        <position position="1"/>
    </location>
</feature>
<name>A0AAV5S5Z5_9BILA</name>
<evidence type="ECO:0000313" key="1">
    <source>
        <dbReference type="EMBL" id="GMS77996.1"/>
    </source>
</evidence>
<reference evidence="1" key="1">
    <citation type="submission" date="2023-10" db="EMBL/GenBank/DDBJ databases">
        <title>Genome assembly of Pristionchus species.</title>
        <authorList>
            <person name="Yoshida K."/>
            <person name="Sommer R.J."/>
        </authorList>
    </citation>
    <scope>NUCLEOTIDE SEQUENCE</scope>
    <source>
        <strain evidence="1">RS0144</strain>
    </source>
</reference>
<sequence>PSIFPRASIRLPDVLPHLSIPASLGLGYGDLSSSPPRHSEQVLASLDFPLISKMSGTKILVLSVALLAICAIEARSSRSLKEMFSSIVVSTPSGGPPLTTLVNLRPDPIFKVTAIKANMPNVAFLTDYGRTFFTVEFETSIINVHHVYAFLNITQGAHEYSKKYSMDSFSSICKHHSHKYTCDKGAASLGPILLPRTSDLPAWIKTGNSAMITFSLIADKGTLLLAASFPAYIHAPRPGPDTNSEDLDALDFY</sequence>
<organism evidence="1 2">
    <name type="scientific">Pristionchus entomophagus</name>
    <dbReference type="NCBI Taxonomy" id="358040"/>
    <lineage>
        <taxon>Eukaryota</taxon>
        <taxon>Metazoa</taxon>
        <taxon>Ecdysozoa</taxon>
        <taxon>Nematoda</taxon>
        <taxon>Chromadorea</taxon>
        <taxon>Rhabditida</taxon>
        <taxon>Rhabditina</taxon>
        <taxon>Diplogasteromorpha</taxon>
        <taxon>Diplogasteroidea</taxon>
        <taxon>Neodiplogasteridae</taxon>
        <taxon>Pristionchus</taxon>
    </lineage>
</organism>
<protein>
    <submittedName>
        <fullName evidence="1">Uncharacterized protein</fullName>
    </submittedName>
</protein>
<dbReference type="EMBL" id="BTSX01000001">
    <property type="protein sequence ID" value="GMS77996.1"/>
    <property type="molecule type" value="Genomic_DNA"/>
</dbReference>
<accession>A0AAV5S5Z5</accession>
<keyword evidence="2" id="KW-1185">Reference proteome</keyword>
<evidence type="ECO:0000313" key="2">
    <source>
        <dbReference type="Proteomes" id="UP001432027"/>
    </source>
</evidence>
<dbReference type="Proteomes" id="UP001432027">
    <property type="component" value="Unassembled WGS sequence"/>
</dbReference>
<dbReference type="AlphaFoldDB" id="A0AAV5S5Z5"/>